<proteinExistence type="predicted"/>
<accession>A0ABU0L801</accession>
<sequence>MPYPMVHFAIDLELCSRTPSSSFLIGSIAPDAVHVRGDVTRSEKVSLKPRNWI</sequence>
<name>A0ABU0L801_9BACL</name>
<dbReference type="EMBL" id="JAUSWA010000082">
    <property type="protein sequence ID" value="MDQ0497379.1"/>
    <property type="molecule type" value="Genomic_DNA"/>
</dbReference>
<evidence type="ECO:0000313" key="1">
    <source>
        <dbReference type="EMBL" id="MDQ0497379.1"/>
    </source>
</evidence>
<comment type="caution">
    <text evidence="1">The sequence shown here is derived from an EMBL/GenBank/DDBJ whole genome shotgun (WGS) entry which is preliminary data.</text>
</comment>
<evidence type="ECO:0000313" key="2">
    <source>
        <dbReference type="Proteomes" id="UP001242811"/>
    </source>
</evidence>
<keyword evidence="2" id="KW-1185">Reference proteome</keyword>
<reference evidence="1 2" key="1">
    <citation type="submission" date="2023-07" db="EMBL/GenBank/DDBJ databases">
        <title>Genomic Encyclopedia of Type Strains, Phase IV (KMG-IV): sequencing the most valuable type-strain genomes for metagenomic binning, comparative biology and taxonomic classification.</title>
        <authorList>
            <person name="Goeker M."/>
        </authorList>
    </citation>
    <scope>NUCLEOTIDE SEQUENCE [LARGE SCALE GENOMIC DNA]</scope>
    <source>
        <strain evidence="1 2">DSM 14914</strain>
    </source>
</reference>
<protein>
    <submittedName>
        <fullName evidence="1">Uncharacterized protein</fullName>
    </submittedName>
</protein>
<gene>
    <name evidence="1" type="ORF">QOZ95_005621</name>
</gene>
<dbReference type="Proteomes" id="UP001242811">
    <property type="component" value="Unassembled WGS sequence"/>
</dbReference>
<organism evidence="1 2">
    <name type="scientific">Paenibacillus brasilensis</name>
    <dbReference type="NCBI Taxonomy" id="128574"/>
    <lineage>
        <taxon>Bacteria</taxon>
        <taxon>Bacillati</taxon>
        <taxon>Bacillota</taxon>
        <taxon>Bacilli</taxon>
        <taxon>Bacillales</taxon>
        <taxon>Paenibacillaceae</taxon>
        <taxon>Paenibacillus</taxon>
    </lineage>
</organism>